<keyword evidence="1" id="KW-0812">Transmembrane</keyword>
<keyword evidence="3" id="KW-1185">Reference proteome</keyword>
<organism evidence="2 3">
    <name type="scientific">Paracoccus marinaquae</name>
    <dbReference type="NCBI Taxonomy" id="2841926"/>
    <lineage>
        <taxon>Bacteria</taxon>
        <taxon>Pseudomonadati</taxon>
        <taxon>Pseudomonadota</taxon>
        <taxon>Alphaproteobacteria</taxon>
        <taxon>Rhodobacterales</taxon>
        <taxon>Paracoccaceae</taxon>
        <taxon>Paracoccus</taxon>
    </lineage>
</organism>
<evidence type="ECO:0000313" key="3">
    <source>
        <dbReference type="Proteomes" id="UP001166191"/>
    </source>
</evidence>
<evidence type="ECO:0000256" key="1">
    <source>
        <dbReference type="SAM" id="Phobius"/>
    </source>
</evidence>
<dbReference type="EMBL" id="JAHKNG010000009">
    <property type="protein sequence ID" value="MBU3029979.1"/>
    <property type="molecule type" value="Genomic_DNA"/>
</dbReference>
<sequence length="513" mass="53995">MTRGLTSAGILALFVAAAIAFARVQSIWIDETTQLSGLALPPGQQLSWLLGRDNPIPGVPPDRMPPLSYWLGSLWAGLFGLGESSMRLFGITMLAAGAPAIYLAGRMLGGARGGALAVPFALAAIYLAPGTLVLAGEIRAYPLFLAFGAWAVWAYVGALTRPGTGWLVALALFSLLAAYTHFFGVVMAALLWLSLLIARWLQGEAILPVLVGGVVTALLCLGLAPFVLAAMQVGEGSADAAGPGLADLIRDLARLAFRLQLHGVHLSHPLLAGTALLGVAGLLVLSLAAGFRSRSDDPARVGLFLLLPAVLAFVMLGLLKLTVGSFDVLAPQYNSWIIPLVVLALSIPLTLPGMRPIAVAFAALLIGANLVADWTLLRNAVAYTHGPGEWVAEAIGSPEDTVVIHDASSNWGTSYFPVYYLTGGKATQILRQEGQPDRQILVDGIPEAEPGLAERFPTRLFVRSRSLTSSEIGARLDEPGDCGIPPMETGEPAPDSTVSRCAYESATMSIQRR</sequence>
<feature type="transmembrane region" description="Helical" evidence="1">
    <location>
        <begin position="88"/>
        <end position="108"/>
    </location>
</feature>
<feature type="transmembrane region" description="Helical" evidence="1">
    <location>
        <begin position="64"/>
        <end position="81"/>
    </location>
</feature>
<feature type="transmembrane region" description="Helical" evidence="1">
    <location>
        <begin position="114"/>
        <end position="134"/>
    </location>
</feature>
<feature type="transmembrane region" description="Helical" evidence="1">
    <location>
        <begin position="270"/>
        <end position="291"/>
    </location>
</feature>
<comment type="caution">
    <text evidence="2">The sequence shown here is derived from an EMBL/GenBank/DDBJ whole genome shotgun (WGS) entry which is preliminary data.</text>
</comment>
<keyword evidence="1" id="KW-1133">Transmembrane helix</keyword>
<feature type="transmembrane region" description="Helical" evidence="1">
    <location>
        <begin position="333"/>
        <end position="351"/>
    </location>
</feature>
<name>A0ABS6AK05_9RHOB</name>
<evidence type="ECO:0000313" key="2">
    <source>
        <dbReference type="EMBL" id="MBU3029979.1"/>
    </source>
</evidence>
<feature type="transmembrane region" description="Helical" evidence="1">
    <location>
        <begin position="303"/>
        <end position="321"/>
    </location>
</feature>
<dbReference type="Proteomes" id="UP001166191">
    <property type="component" value="Unassembled WGS sequence"/>
</dbReference>
<feature type="transmembrane region" description="Helical" evidence="1">
    <location>
        <begin position="141"/>
        <end position="160"/>
    </location>
</feature>
<keyword evidence="1" id="KW-0472">Membrane</keyword>
<feature type="transmembrane region" description="Helical" evidence="1">
    <location>
        <begin position="358"/>
        <end position="377"/>
    </location>
</feature>
<gene>
    <name evidence="2" type="ORF">KNW02_07590</name>
</gene>
<feature type="transmembrane region" description="Helical" evidence="1">
    <location>
        <begin position="205"/>
        <end position="228"/>
    </location>
</feature>
<protein>
    <submittedName>
        <fullName evidence="2">Glycosyltransferase family 39 protein</fullName>
    </submittedName>
</protein>
<proteinExistence type="predicted"/>
<reference evidence="2" key="1">
    <citation type="submission" date="2021-06" db="EMBL/GenBank/DDBJ databases">
        <title>Paracoccus bacterium XHP0099 sp. nov., isolated from the surface waters of the Yellow Sea.</title>
        <authorList>
            <person name="Xue H."/>
            <person name="Zhang D."/>
        </authorList>
    </citation>
    <scope>NUCLEOTIDE SEQUENCE</scope>
    <source>
        <strain evidence="2">XHP0099</strain>
    </source>
</reference>
<dbReference type="RefSeq" id="WP_216032657.1">
    <property type="nucleotide sequence ID" value="NZ_JAHKNG010000009.1"/>
</dbReference>
<feature type="transmembrane region" description="Helical" evidence="1">
    <location>
        <begin position="166"/>
        <end position="193"/>
    </location>
</feature>
<accession>A0ABS6AK05</accession>